<dbReference type="PANTHER" id="PTHR43752:SF2">
    <property type="entry name" value="BNR_ASP-BOX REPEAT FAMILY PROTEIN"/>
    <property type="match status" value="1"/>
</dbReference>
<evidence type="ECO:0000313" key="2">
    <source>
        <dbReference type="EMBL" id="MYD89168.1"/>
    </source>
</evidence>
<reference evidence="2" key="1">
    <citation type="submission" date="2019-09" db="EMBL/GenBank/DDBJ databases">
        <title>Characterisation of the sponge microbiome using genome-centric metagenomics.</title>
        <authorList>
            <person name="Engelberts J.P."/>
            <person name="Robbins S.J."/>
            <person name="De Goeij J.M."/>
            <person name="Aranda M."/>
            <person name="Bell S.C."/>
            <person name="Webster N.S."/>
        </authorList>
    </citation>
    <scope>NUCLEOTIDE SEQUENCE</scope>
    <source>
        <strain evidence="2">SB0662_bin_9</strain>
    </source>
</reference>
<evidence type="ECO:0000259" key="1">
    <source>
        <dbReference type="Pfam" id="PF13088"/>
    </source>
</evidence>
<protein>
    <submittedName>
        <fullName evidence="2">Exo-alpha-sialidase</fullName>
    </submittedName>
</protein>
<organism evidence="2">
    <name type="scientific">Caldilineaceae bacterium SB0662_bin_9</name>
    <dbReference type="NCBI Taxonomy" id="2605258"/>
    <lineage>
        <taxon>Bacteria</taxon>
        <taxon>Bacillati</taxon>
        <taxon>Chloroflexota</taxon>
        <taxon>Caldilineae</taxon>
        <taxon>Caldilineales</taxon>
        <taxon>Caldilineaceae</taxon>
    </lineage>
</organism>
<sequence>MNSPTGGARMPLLEQVRIATGTVESAALPADLQLDRDLGLACVPGLSGQVVHNARDPEKGLFESRGTRMANGDYLLMFPDGNHYGRTRDKDNDMLAYRSRDRGRTWDGPEPAFDINYSQHGFIPLHPAGSERVYAFGTQPIPGMWTRERGLQENTPIGYRYSDDHGHTWSEVRLIRPVNDPEFRGMSVMRMTETARGTWLVGSHEGDWSYNPLVTRQYVLRSEDRGNTWELLPGVRHGGWHAPPMGRMDEGRPLAAAGGEVYLLARTPTGRLWDLRSLDDGRTWSDPEPTSMVHPDAPPMLFPLSDGGTWASIHHNVHTQSQYVGLAGTMDGMYDRGQLWMSLSTDWGRTWSEPGFLCTMARRTDLGSPFRNYQCSYVDGFADEGVLNLFMSQSWQRVLHMQIRESALNHLPTKHDLGG</sequence>
<proteinExistence type="predicted"/>
<feature type="domain" description="Sialidase" evidence="1">
    <location>
        <begin position="130"/>
        <end position="377"/>
    </location>
</feature>
<name>A0A6B1DP10_9CHLR</name>
<comment type="caution">
    <text evidence="2">The sequence shown here is derived from an EMBL/GenBank/DDBJ whole genome shotgun (WGS) entry which is preliminary data.</text>
</comment>
<dbReference type="InterPro" id="IPR011040">
    <property type="entry name" value="Sialidase"/>
</dbReference>
<dbReference type="EMBL" id="VXPY01000013">
    <property type="protein sequence ID" value="MYD89168.1"/>
    <property type="molecule type" value="Genomic_DNA"/>
</dbReference>
<dbReference type="Gene3D" id="2.120.10.10">
    <property type="match status" value="1"/>
</dbReference>
<dbReference type="AlphaFoldDB" id="A0A6B1DP10"/>
<dbReference type="PANTHER" id="PTHR43752">
    <property type="entry name" value="BNR/ASP-BOX REPEAT FAMILY PROTEIN"/>
    <property type="match status" value="1"/>
</dbReference>
<dbReference type="CDD" id="cd15482">
    <property type="entry name" value="Sialidase_non-viral"/>
    <property type="match status" value="1"/>
</dbReference>
<gene>
    <name evidence="2" type="ORF">F4Y08_02345</name>
</gene>
<dbReference type="InterPro" id="IPR036278">
    <property type="entry name" value="Sialidase_sf"/>
</dbReference>
<dbReference type="Pfam" id="PF13088">
    <property type="entry name" value="BNR_2"/>
    <property type="match status" value="1"/>
</dbReference>
<dbReference type="SUPFAM" id="SSF50939">
    <property type="entry name" value="Sialidases"/>
    <property type="match status" value="1"/>
</dbReference>
<accession>A0A6B1DP10</accession>